<dbReference type="RefSeq" id="WP_020876303.1">
    <property type="nucleotide sequence ID" value="NZ_ATHJ01000083.1"/>
</dbReference>
<dbReference type="AlphaFoldDB" id="S7V1L7"/>
<accession>S7V1L7</accession>
<comment type="caution">
    <text evidence="2">The sequence shown here is derived from an EMBL/GenBank/DDBJ whole genome shotgun (WGS) entry which is preliminary data.</text>
</comment>
<proteinExistence type="predicted"/>
<feature type="transmembrane region" description="Helical" evidence="1">
    <location>
        <begin position="12"/>
        <end position="31"/>
    </location>
</feature>
<dbReference type="STRING" id="897.B2D07_04050"/>
<evidence type="ECO:0000313" key="3">
    <source>
        <dbReference type="Proteomes" id="UP000014977"/>
    </source>
</evidence>
<organism evidence="2 3">
    <name type="scientific">Desulfococcus multivorans DSM 2059</name>
    <dbReference type="NCBI Taxonomy" id="1121405"/>
    <lineage>
        <taxon>Bacteria</taxon>
        <taxon>Pseudomonadati</taxon>
        <taxon>Thermodesulfobacteriota</taxon>
        <taxon>Desulfobacteria</taxon>
        <taxon>Desulfobacterales</taxon>
        <taxon>Desulfococcaceae</taxon>
        <taxon>Desulfococcus</taxon>
    </lineage>
</organism>
<sequence>MNRTECFYDKISSRMVGTVVFTVSLLLAVIGALILPVFGFFFALPLIILAGIFMLAPDSKACRLLSAKEEERGTA</sequence>
<keyword evidence="1" id="KW-1133">Transmembrane helix</keyword>
<evidence type="ECO:0000313" key="2">
    <source>
        <dbReference type="EMBL" id="EPR40389.1"/>
    </source>
</evidence>
<protein>
    <submittedName>
        <fullName evidence="2">Uncharacterized protein</fullName>
    </submittedName>
</protein>
<keyword evidence="1" id="KW-0812">Transmembrane</keyword>
<gene>
    <name evidence="2" type="ORF">dsmv_0114</name>
</gene>
<keyword evidence="3" id="KW-1185">Reference proteome</keyword>
<keyword evidence="1" id="KW-0472">Membrane</keyword>
<dbReference type="EMBL" id="ATHJ01000083">
    <property type="protein sequence ID" value="EPR40389.1"/>
    <property type="molecule type" value="Genomic_DNA"/>
</dbReference>
<name>S7V1L7_DESML</name>
<feature type="transmembrane region" description="Helical" evidence="1">
    <location>
        <begin position="37"/>
        <end position="56"/>
    </location>
</feature>
<evidence type="ECO:0000256" key="1">
    <source>
        <dbReference type="SAM" id="Phobius"/>
    </source>
</evidence>
<dbReference type="Proteomes" id="UP000014977">
    <property type="component" value="Unassembled WGS sequence"/>
</dbReference>
<dbReference type="OrthoDB" id="5421832at2"/>
<reference evidence="2 3" key="1">
    <citation type="journal article" date="2013" name="Genome Announc.">
        <title>Draft genome sequences for three mercury-methylating, sulfate-reducing bacteria.</title>
        <authorList>
            <person name="Brown S.D."/>
            <person name="Hurt R.A.Jr."/>
            <person name="Gilmour C.C."/>
            <person name="Elias D.A."/>
        </authorList>
    </citation>
    <scope>NUCLEOTIDE SEQUENCE [LARGE SCALE GENOMIC DNA]</scope>
    <source>
        <strain evidence="2 3">DSM 2059</strain>
    </source>
</reference>